<keyword evidence="2" id="KW-1185">Reference proteome</keyword>
<evidence type="ECO:0000313" key="1">
    <source>
        <dbReference type="EMBL" id="KAK4326155.1"/>
    </source>
</evidence>
<organism evidence="1 2">
    <name type="scientific">Petrolisthes manimaculis</name>
    <dbReference type="NCBI Taxonomy" id="1843537"/>
    <lineage>
        <taxon>Eukaryota</taxon>
        <taxon>Metazoa</taxon>
        <taxon>Ecdysozoa</taxon>
        <taxon>Arthropoda</taxon>
        <taxon>Crustacea</taxon>
        <taxon>Multicrustacea</taxon>
        <taxon>Malacostraca</taxon>
        <taxon>Eumalacostraca</taxon>
        <taxon>Eucarida</taxon>
        <taxon>Decapoda</taxon>
        <taxon>Pleocyemata</taxon>
        <taxon>Anomura</taxon>
        <taxon>Galatheoidea</taxon>
        <taxon>Porcellanidae</taxon>
        <taxon>Petrolisthes</taxon>
    </lineage>
</organism>
<accession>A0AAE1QH28</accession>
<gene>
    <name evidence="1" type="ORF">Pmani_003301</name>
</gene>
<name>A0AAE1QH28_9EUCA</name>
<dbReference type="Proteomes" id="UP001292094">
    <property type="component" value="Unassembled WGS sequence"/>
</dbReference>
<sequence>MRIGVLGRRRGAWTSLKVLRVRSRAKSNTRSPAEIQTVTSLYVRSGKRGVRFPTLPVKAAVVVISRRNLQENWRTTVSSTQKAPTTLNIPRAFTTTPRAITTNTLRNILRAITANNSPGATVTTTLRTITKTLTPANTPKATNTTRTTTNSPKTAITEVPVAEDVMTWSTS</sequence>
<dbReference type="EMBL" id="JAWZYT010000241">
    <property type="protein sequence ID" value="KAK4326155.1"/>
    <property type="molecule type" value="Genomic_DNA"/>
</dbReference>
<reference evidence="1" key="1">
    <citation type="submission" date="2023-11" db="EMBL/GenBank/DDBJ databases">
        <title>Genome assemblies of two species of porcelain crab, Petrolisthes cinctipes and Petrolisthes manimaculis (Anomura: Porcellanidae).</title>
        <authorList>
            <person name="Angst P."/>
        </authorList>
    </citation>
    <scope>NUCLEOTIDE SEQUENCE</scope>
    <source>
        <strain evidence="1">PB745_02</strain>
        <tissue evidence="1">Gill</tissue>
    </source>
</reference>
<evidence type="ECO:0000313" key="2">
    <source>
        <dbReference type="Proteomes" id="UP001292094"/>
    </source>
</evidence>
<comment type="caution">
    <text evidence="1">The sequence shown here is derived from an EMBL/GenBank/DDBJ whole genome shotgun (WGS) entry which is preliminary data.</text>
</comment>
<dbReference type="AlphaFoldDB" id="A0AAE1QH28"/>
<proteinExistence type="predicted"/>
<protein>
    <submittedName>
        <fullName evidence="1">Uncharacterized protein</fullName>
    </submittedName>
</protein>